<evidence type="ECO:0000313" key="9">
    <source>
        <dbReference type="EMBL" id="MBF9143950.1"/>
    </source>
</evidence>
<dbReference type="PIRSF" id="PIRSF016636">
    <property type="entry name" value="AlgI_DltB"/>
    <property type="match status" value="1"/>
</dbReference>
<keyword evidence="7" id="KW-0808">Transferase</keyword>
<dbReference type="Pfam" id="PF03062">
    <property type="entry name" value="MBOAT"/>
    <property type="match status" value="1"/>
</dbReference>
<evidence type="ECO:0000256" key="7">
    <source>
        <dbReference type="PIRNR" id="PIRNR016636"/>
    </source>
</evidence>
<comment type="subcellular location">
    <subcellularLocation>
        <location evidence="1">Cell membrane</location>
        <topology evidence="1">Multi-pass membrane protein</topology>
    </subcellularLocation>
</comment>
<keyword evidence="3 7" id="KW-1003">Cell membrane</keyword>
<evidence type="ECO:0000256" key="6">
    <source>
        <dbReference type="ARBA" id="ARBA00023136"/>
    </source>
</evidence>
<evidence type="ECO:0000256" key="8">
    <source>
        <dbReference type="SAM" id="Phobius"/>
    </source>
</evidence>
<keyword evidence="7" id="KW-0012">Acyltransferase</keyword>
<feature type="transmembrane region" description="Helical" evidence="8">
    <location>
        <begin position="44"/>
        <end position="66"/>
    </location>
</feature>
<evidence type="ECO:0000256" key="5">
    <source>
        <dbReference type="ARBA" id="ARBA00022989"/>
    </source>
</evidence>
<reference evidence="9 10" key="1">
    <citation type="submission" date="2020-11" db="EMBL/GenBank/DDBJ databases">
        <authorList>
            <person name="Kim M.K."/>
        </authorList>
    </citation>
    <scope>NUCLEOTIDE SEQUENCE [LARGE SCALE GENOMIC DNA]</scope>
    <source>
        <strain evidence="9 10">BT439</strain>
    </source>
</reference>
<sequence>MARHAPAAARMLFNSLHFLVFFPLVVGLYFSLPPRWRNPLLLIASYYFYMSWRAIYALLLLATTVLDYYSGYRMSQAPTKRARRPWLYLSLASNLGTLFVFKYFNFFRDSVLQLAEAFHLPHGSGPALGLLLPVGVSFYTFQSVGYIIDVYQGRLEAERNFGRFALFVAFFPQLVAGPIERGGHMLPQFRREHAFDYQRIVSGLRLMAWGLFKKVVVADRLALLVNPVFNNPQQHPEGPLLVLATLAFTFQIYGDFSGYTDMARGAARVLGFEFNLNFRQPYLSASVPEFWRRWHISLSSWFRDYVYIPLGGSRVAPARAYLNLLAVFLISGLWHGANWTFLVWGGLHGLYLVLSTWARPTRERLACLTGLAAHPRLRRTIGVLVTFILVAYAWIFFRANTFGDAVFISRHLLSGWGNLGGRSTATLLLEFSQHYRPELAVAAFSVFIMLGLEYFGQARSLQAWVSAQRASVRWAGYAGLTLLILYLGVFNSTSFIYFQF</sequence>
<evidence type="ECO:0000313" key="10">
    <source>
        <dbReference type="Proteomes" id="UP000645610"/>
    </source>
</evidence>
<keyword evidence="10" id="KW-1185">Reference proteome</keyword>
<comment type="caution">
    <text evidence="9">The sequence shown here is derived from an EMBL/GenBank/DDBJ whole genome shotgun (WGS) entry which is preliminary data.</text>
</comment>
<dbReference type="GO" id="GO:0016746">
    <property type="term" value="F:acyltransferase activity"/>
    <property type="evidence" value="ECO:0007669"/>
    <property type="project" value="UniProtKB-KW"/>
</dbReference>
<feature type="transmembrane region" description="Helical" evidence="8">
    <location>
        <begin position="477"/>
        <end position="498"/>
    </location>
</feature>
<protein>
    <submittedName>
        <fullName evidence="9">MBOAT family protein</fullName>
    </submittedName>
</protein>
<organism evidence="9 10">
    <name type="scientific">Hymenobacter properus</name>
    <dbReference type="NCBI Taxonomy" id="2791026"/>
    <lineage>
        <taxon>Bacteria</taxon>
        <taxon>Pseudomonadati</taxon>
        <taxon>Bacteroidota</taxon>
        <taxon>Cytophagia</taxon>
        <taxon>Cytophagales</taxon>
        <taxon>Hymenobacteraceae</taxon>
        <taxon>Hymenobacter</taxon>
    </lineage>
</organism>
<feature type="transmembrane region" description="Helical" evidence="8">
    <location>
        <begin position="439"/>
        <end position="456"/>
    </location>
</feature>
<dbReference type="InterPro" id="IPR004299">
    <property type="entry name" value="MBOAT_fam"/>
</dbReference>
<feature type="transmembrane region" description="Helical" evidence="8">
    <location>
        <begin position="12"/>
        <end position="32"/>
    </location>
</feature>
<accession>A0A931BQX0</accession>
<proteinExistence type="inferred from homology"/>
<feature type="transmembrane region" description="Helical" evidence="8">
    <location>
        <begin position="160"/>
        <end position="179"/>
    </location>
</feature>
<dbReference type="AlphaFoldDB" id="A0A931BQX0"/>
<evidence type="ECO:0000256" key="1">
    <source>
        <dbReference type="ARBA" id="ARBA00004651"/>
    </source>
</evidence>
<evidence type="ECO:0000256" key="2">
    <source>
        <dbReference type="ARBA" id="ARBA00010323"/>
    </source>
</evidence>
<dbReference type="PANTHER" id="PTHR13285">
    <property type="entry name" value="ACYLTRANSFERASE"/>
    <property type="match status" value="1"/>
</dbReference>
<dbReference type="GO" id="GO:0005886">
    <property type="term" value="C:plasma membrane"/>
    <property type="evidence" value="ECO:0007669"/>
    <property type="project" value="UniProtKB-SubCell"/>
</dbReference>
<feature type="transmembrane region" description="Helical" evidence="8">
    <location>
        <begin position="86"/>
        <end position="107"/>
    </location>
</feature>
<keyword evidence="4 8" id="KW-0812">Transmembrane</keyword>
<dbReference type="GO" id="GO:0042121">
    <property type="term" value="P:alginic acid biosynthetic process"/>
    <property type="evidence" value="ECO:0007669"/>
    <property type="project" value="InterPro"/>
</dbReference>
<comment type="similarity">
    <text evidence="2 7">Belongs to the membrane-bound acyltransferase family.</text>
</comment>
<name>A0A931BQX0_9BACT</name>
<gene>
    <name evidence="9" type="ORF">I2I01_20050</name>
</gene>
<evidence type="ECO:0000256" key="3">
    <source>
        <dbReference type="ARBA" id="ARBA00022475"/>
    </source>
</evidence>
<dbReference type="Proteomes" id="UP000645610">
    <property type="component" value="Unassembled WGS sequence"/>
</dbReference>
<dbReference type="InterPro" id="IPR028362">
    <property type="entry name" value="AlgI"/>
</dbReference>
<feature type="transmembrane region" description="Helical" evidence="8">
    <location>
        <begin position="341"/>
        <end position="358"/>
    </location>
</feature>
<dbReference type="InterPro" id="IPR024194">
    <property type="entry name" value="Ac/AlaTfrase_AlgI/DltB"/>
</dbReference>
<dbReference type="PANTHER" id="PTHR13285:SF18">
    <property type="entry name" value="PROTEIN-CYSTEINE N-PALMITOYLTRANSFERASE RASP"/>
    <property type="match status" value="1"/>
</dbReference>
<dbReference type="InterPro" id="IPR051085">
    <property type="entry name" value="MB_O-acyltransferase"/>
</dbReference>
<feature type="transmembrane region" description="Helical" evidence="8">
    <location>
        <begin position="127"/>
        <end position="148"/>
    </location>
</feature>
<keyword evidence="5 8" id="KW-1133">Transmembrane helix</keyword>
<dbReference type="RefSeq" id="WP_196288307.1">
    <property type="nucleotide sequence ID" value="NZ_JADQDP010000005.1"/>
</dbReference>
<evidence type="ECO:0000256" key="4">
    <source>
        <dbReference type="ARBA" id="ARBA00022692"/>
    </source>
</evidence>
<dbReference type="EMBL" id="JADQDP010000005">
    <property type="protein sequence ID" value="MBF9143950.1"/>
    <property type="molecule type" value="Genomic_DNA"/>
</dbReference>
<feature type="transmembrane region" description="Helical" evidence="8">
    <location>
        <begin position="379"/>
        <end position="397"/>
    </location>
</feature>
<dbReference type="PIRSF" id="PIRSF500217">
    <property type="entry name" value="AlgI"/>
    <property type="match status" value="1"/>
</dbReference>
<keyword evidence="6 7" id="KW-0472">Membrane</keyword>